<gene>
    <name evidence="2" type="ORF">MNBD_GAMMA19-1686</name>
</gene>
<feature type="compositionally biased region" description="Polar residues" evidence="1">
    <location>
        <begin position="45"/>
        <end position="56"/>
    </location>
</feature>
<dbReference type="AlphaFoldDB" id="A0A3B1BB37"/>
<feature type="compositionally biased region" description="Polar residues" evidence="1">
    <location>
        <begin position="65"/>
        <end position="75"/>
    </location>
</feature>
<dbReference type="EMBL" id="UOFV01000405">
    <property type="protein sequence ID" value="VAX03515.1"/>
    <property type="molecule type" value="Genomic_DNA"/>
</dbReference>
<sequence length="315" mass="34307">MCQYDSTSKYLRNFYLAILPFILLGLSACATTPSPTTPSPENMEDSTTANNTTPRAVTQIPDIAQNDNTGTTTEPTDIAPSATEPVMSEPEPAMQDPATSLAETEPASIDISCKNSPYSKYEKQSRASIAKGLSATTAGTYGVGFRNLDEHEKWSETHNALFSAVNQACITLSKCAKQHPDDKTTQCAKEAKQFDEWQNLAARFAEKAKQSETTQPPKICSFTASLDDAANCFHALADNIDNTCTTSDCKKTSNCWRSVGFLDGVINQAASACVFVRTPLAECHGYVTATQRRKDKFGRCAKMQKDLNTRIIPVL</sequence>
<reference evidence="2" key="1">
    <citation type="submission" date="2018-06" db="EMBL/GenBank/DDBJ databases">
        <authorList>
            <person name="Zhirakovskaya E."/>
        </authorList>
    </citation>
    <scope>NUCLEOTIDE SEQUENCE</scope>
</reference>
<organism evidence="2">
    <name type="scientific">hydrothermal vent metagenome</name>
    <dbReference type="NCBI Taxonomy" id="652676"/>
    <lineage>
        <taxon>unclassified sequences</taxon>
        <taxon>metagenomes</taxon>
        <taxon>ecological metagenomes</taxon>
    </lineage>
</organism>
<evidence type="ECO:0000313" key="2">
    <source>
        <dbReference type="EMBL" id="VAX03515.1"/>
    </source>
</evidence>
<feature type="region of interest" description="Disordered" evidence="1">
    <location>
        <begin position="33"/>
        <end position="106"/>
    </location>
</feature>
<name>A0A3B1BB37_9ZZZZ</name>
<protein>
    <submittedName>
        <fullName evidence="2">Uncharacterized protein</fullName>
    </submittedName>
</protein>
<accession>A0A3B1BB37</accession>
<evidence type="ECO:0000256" key="1">
    <source>
        <dbReference type="SAM" id="MobiDB-lite"/>
    </source>
</evidence>
<proteinExistence type="predicted"/>